<proteinExistence type="predicted"/>
<gene>
    <name evidence="2" type="ORF">CXB77_11390</name>
</gene>
<keyword evidence="1" id="KW-0732">Signal</keyword>
<evidence type="ECO:0008006" key="4">
    <source>
        <dbReference type="Google" id="ProtNLM"/>
    </source>
</evidence>
<comment type="caution">
    <text evidence="2">The sequence shown here is derived from an EMBL/GenBank/DDBJ whole genome shotgun (WGS) entry which is preliminary data.</text>
</comment>
<evidence type="ECO:0000256" key="1">
    <source>
        <dbReference type="SAM" id="SignalP"/>
    </source>
</evidence>
<evidence type="ECO:0000313" key="2">
    <source>
        <dbReference type="EMBL" id="PQJ96332.1"/>
    </source>
</evidence>
<dbReference type="Proteomes" id="UP000239936">
    <property type="component" value="Unassembled WGS sequence"/>
</dbReference>
<name>A0A2S7XSD7_9GAMM</name>
<dbReference type="EMBL" id="PPGH01000035">
    <property type="protein sequence ID" value="PQJ96332.1"/>
    <property type="molecule type" value="Genomic_DNA"/>
</dbReference>
<keyword evidence="3" id="KW-1185">Reference proteome</keyword>
<feature type="signal peptide" evidence="1">
    <location>
        <begin position="1"/>
        <end position="37"/>
    </location>
</feature>
<sequence length="72" mass="8090">MCKCKKHSLSALAAVCAVSILSAMRFTLHCIAATAFANISMLNSESVQFMKTDRYCAELMKHTPHFLLNYFQ</sequence>
<evidence type="ECO:0000313" key="3">
    <source>
        <dbReference type="Proteomes" id="UP000239936"/>
    </source>
</evidence>
<protein>
    <recommendedName>
        <fullName evidence="4">Secreted protein</fullName>
    </recommendedName>
</protein>
<organism evidence="2 3">
    <name type="scientific">Chromatium okenii</name>
    <dbReference type="NCBI Taxonomy" id="61644"/>
    <lineage>
        <taxon>Bacteria</taxon>
        <taxon>Pseudomonadati</taxon>
        <taxon>Pseudomonadota</taxon>
        <taxon>Gammaproteobacteria</taxon>
        <taxon>Chromatiales</taxon>
        <taxon>Chromatiaceae</taxon>
        <taxon>Chromatium</taxon>
    </lineage>
</organism>
<dbReference type="AlphaFoldDB" id="A0A2S7XSD7"/>
<accession>A0A2S7XSD7</accession>
<feature type="chain" id="PRO_5015629444" description="Secreted protein" evidence="1">
    <location>
        <begin position="38"/>
        <end position="72"/>
    </location>
</feature>
<reference evidence="2 3" key="1">
    <citation type="submission" date="2018-01" db="EMBL/GenBank/DDBJ databases">
        <title>The complete genome sequence of Chromatium okenii LaCa, a purple sulfur bacterium with a turbulent life.</title>
        <authorList>
            <person name="Luedin S.M."/>
            <person name="Liechti N."/>
            <person name="Storelli N."/>
            <person name="Danza F."/>
            <person name="Wittwer M."/>
            <person name="Pothier J.F."/>
            <person name="Tonolla M.A."/>
        </authorList>
    </citation>
    <scope>NUCLEOTIDE SEQUENCE [LARGE SCALE GENOMIC DNA]</scope>
    <source>
        <strain evidence="2 3">LaCa</strain>
    </source>
</reference>